<dbReference type="SUPFAM" id="SSF55729">
    <property type="entry name" value="Acyl-CoA N-acyltransferases (Nat)"/>
    <property type="match status" value="1"/>
</dbReference>
<reference evidence="2" key="1">
    <citation type="submission" date="2020-05" db="EMBL/GenBank/DDBJ databases">
        <title>Phylogenomic resolution of chytrid fungi.</title>
        <authorList>
            <person name="Stajich J.E."/>
            <person name="Amses K."/>
            <person name="Simmons R."/>
            <person name="Seto K."/>
            <person name="Myers J."/>
            <person name="Bonds A."/>
            <person name="Quandt C.A."/>
            <person name="Barry K."/>
            <person name="Liu P."/>
            <person name="Grigoriev I."/>
            <person name="Longcore J.E."/>
            <person name="James T.Y."/>
        </authorList>
    </citation>
    <scope>NUCLEOTIDE SEQUENCE</scope>
    <source>
        <strain evidence="2">JEL0513</strain>
    </source>
</reference>
<evidence type="ECO:0000259" key="1">
    <source>
        <dbReference type="PROSITE" id="PS51186"/>
    </source>
</evidence>
<dbReference type="GO" id="GO:0016747">
    <property type="term" value="F:acyltransferase activity, transferring groups other than amino-acyl groups"/>
    <property type="evidence" value="ECO:0007669"/>
    <property type="project" value="InterPro"/>
</dbReference>
<sequence length="182" mass="20301">MTQITIRFATKADAVGCTRIYTETWSTAYRHIVPQEYITTLNASRYQTILDSLPESSPLNSSGILTVVAECEKDIIGLAVFGSTRDPDFSKTYPLELKSLYVLPDFHGRGIAMRLIRKGADLMGWYSLDPAVAKMSCRTFEMNERAIAFYKKIGGTVVGRGIWSRPGIERVILTVGWNSVPI</sequence>
<dbReference type="Proteomes" id="UP001211907">
    <property type="component" value="Unassembled WGS sequence"/>
</dbReference>
<evidence type="ECO:0000313" key="3">
    <source>
        <dbReference type="Proteomes" id="UP001211907"/>
    </source>
</evidence>
<keyword evidence="3" id="KW-1185">Reference proteome</keyword>
<dbReference type="Gene3D" id="3.40.630.30">
    <property type="match status" value="1"/>
</dbReference>
<dbReference type="AlphaFoldDB" id="A0AAD5SZ91"/>
<protein>
    <recommendedName>
        <fullName evidence="1">N-acetyltransferase domain-containing protein</fullName>
    </recommendedName>
</protein>
<organism evidence="2 3">
    <name type="scientific">Physocladia obscura</name>
    <dbReference type="NCBI Taxonomy" id="109957"/>
    <lineage>
        <taxon>Eukaryota</taxon>
        <taxon>Fungi</taxon>
        <taxon>Fungi incertae sedis</taxon>
        <taxon>Chytridiomycota</taxon>
        <taxon>Chytridiomycota incertae sedis</taxon>
        <taxon>Chytridiomycetes</taxon>
        <taxon>Chytridiales</taxon>
        <taxon>Chytriomycetaceae</taxon>
        <taxon>Physocladia</taxon>
    </lineage>
</organism>
<dbReference type="InterPro" id="IPR016181">
    <property type="entry name" value="Acyl_CoA_acyltransferase"/>
</dbReference>
<dbReference type="Pfam" id="PF13508">
    <property type="entry name" value="Acetyltransf_7"/>
    <property type="match status" value="1"/>
</dbReference>
<evidence type="ECO:0000313" key="2">
    <source>
        <dbReference type="EMBL" id="KAJ3119892.1"/>
    </source>
</evidence>
<dbReference type="CDD" id="cd04301">
    <property type="entry name" value="NAT_SF"/>
    <property type="match status" value="1"/>
</dbReference>
<gene>
    <name evidence="2" type="ORF">HK100_000115</name>
</gene>
<dbReference type="PROSITE" id="PS51186">
    <property type="entry name" value="GNAT"/>
    <property type="match status" value="1"/>
</dbReference>
<feature type="domain" description="N-acetyltransferase" evidence="1">
    <location>
        <begin position="4"/>
        <end position="178"/>
    </location>
</feature>
<dbReference type="InterPro" id="IPR000182">
    <property type="entry name" value="GNAT_dom"/>
</dbReference>
<dbReference type="EMBL" id="JADGJH010001015">
    <property type="protein sequence ID" value="KAJ3119892.1"/>
    <property type="molecule type" value="Genomic_DNA"/>
</dbReference>
<accession>A0AAD5SZ91</accession>
<comment type="caution">
    <text evidence="2">The sequence shown here is derived from an EMBL/GenBank/DDBJ whole genome shotgun (WGS) entry which is preliminary data.</text>
</comment>
<proteinExistence type="predicted"/>
<name>A0AAD5SZ91_9FUNG</name>